<organism evidence="1 4">
    <name type="scientific">Mycena belliarum</name>
    <dbReference type="NCBI Taxonomy" id="1033014"/>
    <lineage>
        <taxon>Eukaryota</taxon>
        <taxon>Fungi</taxon>
        <taxon>Dikarya</taxon>
        <taxon>Basidiomycota</taxon>
        <taxon>Agaricomycotina</taxon>
        <taxon>Agaricomycetes</taxon>
        <taxon>Agaricomycetidae</taxon>
        <taxon>Agaricales</taxon>
        <taxon>Marasmiineae</taxon>
        <taxon>Mycenaceae</taxon>
        <taxon>Mycena</taxon>
    </lineage>
</organism>
<accession>A0AAD6XJM3</accession>
<evidence type="ECO:0000313" key="1">
    <source>
        <dbReference type="EMBL" id="KAJ7079270.1"/>
    </source>
</evidence>
<evidence type="ECO:0000313" key="3">
    <source>
        <dbReference type="EMBL" id="KAJ7089338.1"/>
    </source>
</evidence>
<dbReference type="EMBL" id="JARJCN010000024">
    <property type="protein sequence ID" value="KAJ7089338.1"/>
    <property type="molecule type" value="Genomic_DNA"/>
</dbReference>
<evidence type="ECO:0000313" key="4">
    <source>
        <dbReference type="Proteomes" id="UP001222325"/>
    </source>
</evidence>
<dbReference type="EMBL" id="JARJCN010000061">
    <property type="protein sequence ID" value="KAJ7079270.1"/>
    <property type="molecule type" value="Genomic_DNA"/>
</dbReference>
<gene>
    <name evidence="3" type="ORF">B0H15DRAFT_840409</name>
    <name evidence="1" type="ORF">B0H15DRAFT_858854</name>
    <name evidence="2" type="ORF">B0H15DRAFT_858890</name>
</gene>
<dbReference type="AlphaFoldDB" id="A0AAD6XJM3"/>
<reference evidence="1" key="1">
    <citation type="submission" date="2023-03" db="EMBL/GenBank/DDBJ databases">
        <title>Massive genome expansion in bonnet fungi (Mycena s.s.) driven by repeated elements and novel gene families across ecological guilds.</title>
        <authorList>
            <consortium name="Lawrence Berkeley National Laboratory"/>
            <person name="Harder C.B."/>
            <person name="Miyauchi S."/>
            <person name="Viragh M."/>
            <person name="Kuo A."/>
            <person name="Thoen E."/>
            <person name="Andreopoulos B."/>
            <person name="Lu D."/>
            <person name="Skrede I."/>
            <person name="Drula E."/>
            <person name="Henrissat B."/>
            <person name="Morin E."/>
            <person name="Kohler A."/>
            <person name="Barry K."/>
            <person name="LaButti K."/>
            <person name="Morin E."/>
            <person name="Salamov A."/>
            <person name="Lipzen A."/>
            <person name="Mereny Z."/>
            <person name="Hegedus B."/>
            <person name="Baldrian P."/>
            <person name="Stursova M."/>
            <person name="Weitz H."/>
            <person name="Taylor A."/>
            <person name="Grigoriev I.V."/>
            <person name="Nagy L.G."/>
            <person name="Martin F."/>
            <person name="Kauserud H."/>
        </authorList>
    </citation>
    <scope>NUCLEOTIDE SEQUENCE</scope>
    <source>
        <strain evidence="1">CBHHK173m</strain>
    </source>
</reference>
<proteinExistence type="predicted"/>
<sequence>MWTYLLPILLRSPQPCPFRPPALPAFRAPRAARAKTAAHSRRIVRVLLAVANRDPQPTEYPSTLPPARSPNGLAARVEAPRVPSASATTPCLCGWCLMHRPSLQRSGLPRAHRRLATRKAAAGKVLALGGGGRNCAENPSEQGDVRWTCAERRDVGGRHRVGCATQGTQHREFEGPAPVRTSGAA</sequence>
<name>A0AAD6XJM3_9AGAR</name>
<protein>
    <submittedName>
        <fullName evidence="1">Uncharacterized protein</fullName>
    </submittedName>
</protein>
<keyword evidence="4" id="KW-1185">Reference proteome</keyword>
<dbReference type="EMBL" id="JARJCN010000061">
    <property type="protein sequence ID" value="KAJ7079282.1"/>
    <property type="molecule type" value="Genomic_DNA"/>
</dbReference>
<dbReference type="Proteomes" id="UP001222325">
    <property type="component" value="Unassembled WGS sequence"/>
</dbReference>
<evidence type="ECO:0000313" key="2">
    <source>
        <dbReference type="EMBL" id="KAJ7079282.1"/>
    </source>
</evidence>
<comment type="caution">
    <text evidence="1">The sequence shown here is derived from an EMBL/GenBank/DDBJ whole genome shotgun (WGS) entry which is preliminary data.</text>
</comment>